<comment type="caution">
    <text evidence="5">The sequence shown here is derived from an EMBL/GenBank/DDBJ whole genome shotgun (WGS) entry which is preliminary data.</text>
</comment>
<feature type="region of interest" description="Disordered" evidence="4">
    <location>
        <begin position="1"/>
        <end position="85"/>
    </location>
</feature>
<dbReference type="InterPro" id="IPR051655">
    <property type="entry name" value="FAM161"/>
</dbReference>
<feature type="compositionally biased region" description="Low complexity" evidence="4">
    <location>
        <begin position="67"/>
        <end position="77"/>
    </location>
</feature>
<dbReference type="GO" id="GO:0005929">
    <property type="term" value="C:cilium"/>
    <property type="evidence" value="ECO:0007669"/>
    <property type="project" value="TreeGrafter"/>
</dbReference>
<dbReference type="EMBL" id="VCGU01000008">
    <property type="protein sequence ID" value="TRY72421.1"/>
    <property type="molecule type" value="Genomic_DNA"/>
</dbReference>
<dbReference type="Pfam" id="PF10595">
    <property type="entry name" value="FAM161A_B"/>
    <property type="match status" value="2"/>
</dbReference>
<reference evidence="5 6" key="1">
    <citation type="journal article" date="2018" name="Nat. Ecol. Evol.">
        <title>Genomic signatures of mitonuclear coevolution across populations of Tigriopus californicus.</title>
        <authorList>
            <person name="Barreto F.S."/>
            <person name="Watson E.T."/>
            <person name="Lima T.G."/>
            <person name="Willett C.S."/>
            <person name="Edmands S."/>
            <person name="Li W."/>
            <person name="Burton R.S."/>
        </authorList>
    </citation>
    <scope>NUCLEOTIDE SEQUENCE [LARGE SCALE GENOMIC DNA]</scope>
    <source>
        <strain evidence="5 6">San Diego</strain>
    </source>
</reference>
<gene>
    <name evidence="5" type="ORF">TCAL_09548</name>
</gene>
<dbReference type="STRING" id="6832.A0A553P408"/>
<dbReference type="PANTHER" id="PTHR21501">
    <property type="entry name" value="PROTEIN FAM-161"/>
    <property type="match status" value="1"/>
</dbReference>
<dbReference type="PANTHER" id="PTHR21501:SF1">
    <property type="entry name" value="PROTEIN FAM-161"/>
    <property type="match status" value="1"/>
</dbReference>
<feature type="region of interest" description="Disordered" evidence="4">
    <location>
        <begin position="370"/>
        <end position="431"/>
    </location>
</feature>
<evidence type="ECO:0000256" key="1">
    <source>
        <dbReference type="ARBA" id="ARBA00006663"/>
    </source>
</evidence>
<feature type="coiled-coil region" evidence="3">
    <location>
        <begin position="483"/>
        <end position="513"/>
    </location>
</feature>
<sequence length="1044" mass="120026">DSLEVPKIELPPAANNSLKPFGEDDIESLSDIPELNEAVNLPDKDDLSNLEVDPPVMSADFKPPPAYSSAPYSGSQSHDADDDSSQNTIIDDILITPFKTDMATQTPKKPRLTPLHNQGELRSMDYVAPVPSQILVQDQDLEKESWLQIDVSEPYNYKIERFQGPDQISVGPLDQTHLVTPLETSHSLKFLPVKFISEHFPDSAHDENIMGAIVDTETGKIYSIECSHPNGLPKPDSAEEDADEEEVISWFSPFLLLRIIGLILAFGALMALILLSGPSSDEGGVAALPLRKFNRFTTLPWSTSNIIADPTSSTTVPDISTSNGAFARSITSESVATQSTSVETRFHNTFLTGKMPSSSFPQFANGCVSTPLDKRTHLPKPLYERKLSDERTDQVSPEKRLHFDSDPQVRVYPSTTDSYPEGDDEEENEESIQLPWQPHQEFNNLPRPSSYLASESADIDGNNMGNDYEPGSYRECSCGDENLEFLERLHKLKQENLARLERLQNEDHDLIQEHMLCQEICHCCPNQYPGNWSYMCQEYEICDDPHYSCPVSPEGLIRFDRVETDSEDEEFDQNYNRMKVRKKRRARSASALGNSSKTTMIQPFQMTLREEQKRQERDEMLDLMREQGHFGDKSAQIQPIGGYKFQATPVPDHVYRPLFREMVAEHPQRRTRGKMSSRMQRSRSNPELKGHSYPLKAKEFPAHIFTNYAYEKQREADRYRQLQRELRQKELYKKSKWPPRMKESIEMNKGIKSKLKKHKSQRASSVGRNNLAVSSKKVPDFDALYHKFQANLENQKGTRMSTVVEPFSFDARDQEFLQRRPKSAMAHFDPPKPPTRSKSLASLLYENSCRTRSTTANDLRTRHNLRKLSKFEKQDRREAQKALELELRQREMRRNNPAWAQLQEDLVDCNEIERKKLERLAMERDRIEEYQWELEKMFQRVNEGPTLFERQAKLSAKQNAEKRYQEVLKKEGLVDNDFQSKPKLHRRRKSRFRLSQKIYDDGLQIPSVHGLGRISQADSSSVVSECDSSSVTSEWPNVHPHYHY</sequence>
<keyword evidence="6" id="KW-1185">Reference proteome</keyword>
<feature type="non-terminal residue" evidence="5">
    <location>
        <position position="1044"/>
    </location>
</feature>
<evidence type="ECO:0000313" key="5">
    <source>
        <dbReference type="EMBL" id="TRY72421.1"/>
    </source>
</evidence>
<dbReference type="GO" id="GO:0005856">
    <property type="term" value="C:cytoskeleton"/>
    <property type="evidence" value="ECO:0007669"/>
    <property type="project" value="UniProtKB-ARBA"/>
</dbReference>
<feature type="region of interest" description="Disordered" evidence="4">
    <location>
        <begin position="666"/>
        <end position="692"/>
    </location>
</feature>
<evidence type="ECO:0000256" key="4">
    <source>
        <dbReference type="SAM" id="MobiDB-lite"/>
    </source>
</evidence>
<dbReference type="AlphaFoldDB" id="A0A553P408"/>
<evidence type="ECO:0000256" key="2">
    <source>
        <dbReference type="ARBA" id="ARBA00023054"/>
    </source>
</evidence>
<proteinExistence type="inferred from homology"/>
<keyword evidence="2 3" id="KW-0175">Coiled coil</keyword>
<name>A0A553P408_TIGCA</name>
<accession>A0A553P408</accession>
<feature type="compositionally biased region" description="Acidic residues" evidence="4">
    <location>
        <begin position="420"/>
        <end position="430"/>
    </location>
</feature>
<feature type="compositionally biased region" description="Basic and acidic residues" evidence="4">
    <location>
        <begin position="372"/>
        <end position="407"/>
    </location>
</feature>
<protein>
    <submittedName>
        <fullName evidence="5">Uncharacterized protein</fullName>
    </submittedName>
</protein>
<feature type="non-terminal residue" evidence="5">
    <location>
        <position position="1"/>
    </location>
</feature>
<dbReference type="InterPro" id="IPR019579">
    <property type="entry name" value="FAM161A/B"/>
</dbReference>
<evidence type="ECO:0000256" key="3">
    <source>
        <dbReference type="SAM" id="Coils"/>
    </source>
</evidence>
<evidence type="ECO:0000313" key="6">
    <source>
        <dbReference type="Proteomes" id="UP000318571"/>
    </source>
</evidence>
<dbReference type="Proteomes" id="UP000318571">
    <property type="component" value="Chromosome 7"/>
</dbReference>
<comment type="similarity">
    <text evidence="1">Belongs to the FAM161 family.</text>
</comment>
<organism evidence="5 6">
    <name type="scientific">Tigriopus californicus</name>
    <name type="common">Marine copepod</name>
    <dbReference type="NCBI Taxonomy" id="6832"/>
    <lineage>
        <taxon>Eukaryota</taxon>
        <taxon>Metazoa</taxon>
        <taxon>Ecdysozoa</taxon>
        <taxon>Arthropoda</taxon>
        <taxon>Crustacea</taxon>
        <taxon>Multicrustacea</taxon>
        <taxon>Hexanauplia</taxon>
        <taxon>Copepoda</taxon>
        <taxon>Harpacticoida</taxon>
        <taxon>Harpacticidae</taxon>
        <taxon>Tigriopus</taxon>
    </lineage>
</organism>
<dbReference type="GO" id="GO:0044782">
    <property type="term" value="P:cilium organization"/>
    <property type="evidence" value="ECO:0007669"/>
    <property type="project" value="TreeGrafter"/>
</dbReference>